<dbReference type="GO" id="GO:0005634">
    <property type="term" value="C:nucleus"/>
    <property type="evidence" value="ECO:0007669"/>
    <property type="project" value="UniProtKB-SubCell"/>
</dbReference>
<evidence type="ECO:0000256" key="3">
    <source>
        <dbReference type="SAM" id="MobiDB-lite"/>
    </source>
</evidence>
<evidence type="ECO:0000313" key="5">
    <source>
        <dbReference type="Proteomes" id="UP001187682"/>
    </source>
</evidence>
<evidence type="ECO:0000313" key="4">
    <source>
        <dbReference type="EMBL" id="SPO06429.1"/>
    </source>
</evidence>
<proteinExistence type="predicted"/>
<gene>
    <name evidence="4" type="ORF">DNG_09119</name>
</gene>
<evidence type="ECO:0000256" key="1">
    <source>
        <dbReference type="ARBA" id="ARBA00004123"/>
    </source>
</evidence>
<dbReference type="PANTHER" id="PTHR37534:SF46">
    <property type="entry name" value="ZN(II)2CYS6 TRANSCRIPTION FACTOR (EUROFUNG)"/>
    <property type="match status" value="1"/>
</dbReference>
<dbReference type="EMBL" id="ONZQ02000015">
    <property type="protein sequence ID" value="SPO06429.1"/>
    <property type="molecule type" value="Genomic_DNA"/>
</dbReference>
<dbReference type="GO" id="GO:0000981">
    <property type="term" value="F:DNA-binding transcription factor activity, RNA polymerase II-specific"/>
    <property type="evidence" value="ECO:0007669"/>
    <property type="project" value="InterPro"/>
</dbReference>
<dbReference type="Pfam" id="PF11951">
    <property type="entry name" value="Fungal_trans_2"/>
    <property type="match status" value="1"/>
</dbReference>
<accession>A0AAE8N6B0</accession>
<dbReference type="InterPro" id="IPR001138">
    <property type="entry name" value="Zn2Cys6_DnaBD"/>
</dbReference>
<comment type="caution">
    <text evidence="4">The sequence shown here is derived from an EMBL/GenBank/DDBJ whole genome shotgun (WGS) entry which is preliminary data.</text>
</comment>
<dbReference type="InterPro" id="IPR021858">
    <property type="entry name" value="Fun_TF"/>
</dbReference>
<dbReference type="InterPro" id="IPR036864">
    <property type="entry name" value="Zn2-C6_fun-type_DNA-bd_sf"/>
</dbReference>
<organism evidence="4 5">
    <name type="scientific">Cephalotrichum gorgonifer</name>
    <dbReference type="NCBI Taxonomy" id="2041049"/>
    <lineage>
        <taxon>Eukaryota</taxon>
        <taxon>Fungi</taxon>
        <taxon>Dikarya</taxon>
        <taxon>Ascomycota</taxon>
        <taxon>Pezizomycotina</taxon>
        <taxon>Sordariomycetes</taxon>
        <taxon>Hypocreomycetidae</taxon>
        <taxon>Microascales</taxon>
        <taxon>Microascaceae</taxon>
        <taxon>Cephalotrichum</taxon>
    </lineage>
</organism>
<dbReference type="PANTHER" id="PTHR37534">
    <property type="entry name" value="TRANSCRIPTIONAL ACTIVATOR PROTEIN UGA3"/>
    <property type="match status" value="1"/>
</dbReference>
<evidence type="ECO:0000256" key="2">
    <source>
        <dbReference type="ARBA" id="ARBA00023242"/>
    </source>
</evidence>
<name>A0AAE8N6B0_9PEZI</name>
<keyword evidence="2" id="KW-0539">Nucleus</keyword>
<sequence>MATTTRRPACDRCFHIKVRCARLESDGALSRTCQRCARLGFSCTTQRQKPAVGRPRKPDRASKKPQPAAEFVWDASLVLTPPASETSQQLQAGGAAEASETWYLAKTAETAANLRLSGKSEPSESPLTLRPLALRASSPLLSRLRPRDSALLGVMFDKPTFIYNFLLGAQHADRVLSHLFATLVTSPEIVLSSFLATAGRLARRLRLIPSSDANLDYVNSAKAVQILRRTTPITSLSKTELWSMTTLGTGILTFDLLDSGLNAHSISRNTLVLVDQYFGLSKSPQHPVQGAAAFLDELGPTLIPLVLMDTYNCIIRRQIPVFNFRLPCIKDLDGYIGLCRPLLPLLFNICCISQKLARLSTDVPGAGHVPAEDDTLKRELEEELDAAEFTLLLWNPSVPDRFRSCLSVQETGILELQAKIYVQAVLLVIHRLRYPFGREDNHALVMSNSIRAGIEQILAIPTPSTSGGVDEGAGSHGRSRFDYRLFFPLFVAAVEITDSESRDAMIQTLHRIIFVQLYEEITTMAVEALAYFWRGGICDDRGVDDDSSLDDEAVLLAVYLGAHIG</sequence>
<comment type="subcellular location">
    <subcellularLocation>
        <location evidence="1">Nucleus</location>
    </subcellularLocation>
</comment>
<keyword evidence="5" id="KW-1185">Reference proteome</keyword>
<evidence type="ECO:0008006" key="6">
    <source>
        <dbReference type="Google" id="ProtNLM"/>
    </source>
</evidence>
<dbReference type="Proteomes" id="UP001187682">
    <property type="component" value="Unassembled WGS sequence"/>
</dbReference>
<dbReference type="SUPFAM" id="SSF57701">
    <property type="entry name" value="Zn2/Cys6 DNA-binding domain"/>
    <property type="match status" value="1"/>
</dbReference>
<protein>
    <recommendedName>
        <fullName evidence="6">Zn(2)-C6 fungal-type domain-containing protein</fullName>
    </recommendedName>
</protein>
<feature type="region of interest" description="Disordered" evidence="3">
    <location>
        <begin position="47"/>
        <end position="68"/>
    </location>
</feature>
<reference evidence="4" key="1">
    <citation type="submission" date="2018-03" db="EMBL/GenBank/DDBJ databases">
        <authorList>
            <person name="Guldener U."/>
        </authorList>
    </citation>
    <scope>NUCLEOTIDE SEQUENCE</scope>
</reference>
<dbReference type="AlphaFoldDB" id="A0AAE8N6B0"/>
<dbReference type="GO" id="GO:0008270">
    <property type="term" value="F:zinc ion binding"/>
    <property type="evidence" value="ECO:0007669"/>
    <property type="project" value="InterPro"/>
</dbReference>
<dbReference type="CDD" id="cd00067">
    <property type="entry name" value="GAL4"/>
    <property type="match status" value="1"/>
</dbReference>